<dbReference type="Proteomes" id="UP001430356">
    <property type="component" value="Unassembled WGS sequence"/>
</dbReference>
<dbReference type="AlphaFoldDB" id="A0AAW0EL52"/>
<name>A0AAW0EL52_9TRYP</name>
<evidence type="ECO:0008006" key="4">
    <source>
        <dbReference type="Google" id="ProtNLM"/>
    </source>
</evidence>
<feature type="compositionally biased region" description="Low complexity" evidence="1">
    <location>
        <begin position="888"/>
        <end position="903"/>
    </location>
</feature>
<feature type="region of interest" description="Disordered" evidence="1">
    <location>
        <begin position="424"/>
        <end position="456"/>
    </location>
</feature>
<feature type="region of interest" description="Disordered" evidence="1">
    <location>
        <begin position="290"/>
        <end position="341"/>
    </location>
</feature>
<dbReference type="EMBL" id="JAECZO010000032">
    <property type="protein sequence ID" value="KAK7194152.1"/>
    <property type="molecule type" value="Genomic_DNA"/>
</dbReference>
<feature type="region of interest" description="Disordered" evidence="1">
    <location>
        <begin position="263"/>
        <end position="282"/>
    </location>
</feature>
<evidence type="ECO:0000256" key="1">
    <source>
        <dbReference type="SAM" id="MobiDB-lite"/>
    </source>
</evidence>
<keyword evidence="3" id="KW-1185">Reference proteome</keyword>
<reference evidence="2 3" key="1">
    <citation type="journal article" date="2021" name="MBio">
        <title>A New Model Trypanosomatid, Novymonas esmeraldas: Genomic Perception of Its 'Candidatus Pandoraea novymonadis' Endosymbiont.</title>
        <authorList>
            <person name="Zakharova A."/>
            <person name="Saura A."/>
            <person name="Butenko A."/>
            <person name="Podesvova L."/>
            <person name="Warmusova S."/>
            <person name="Kostygov A.Y."/>
            <person name="Nenarokova A."/>
            <person name="Lukes J."/>
            <person name="Opperdoes F.R."/>
            <person name="Yurchenko V."/>
        </authorList>
    </citation>
    <scope>NUCLEOTIDE SEQUENCE [LARGE SCALE GENOMIC DNA]</scope>
    <source>
        <strain evidence="2 3">E262AT.01</strain>
    </source>
</reference>
<feature type="compositionally biased region" description="Low complexity" evidence="1">
    <location>
        <begin position="290"/>
        <end position="301"/>
    </location>
</feature>
<feature type="region of interest" description="Disordered" evidence="1">
    <location>
        <begin position="953"/>
        <end position="974"/>
    </location>
</feature>
<feature type="compositionally biased region" description="Polar residues" evidence="1">
    <location>
        <begin position="566"/>
        <end position="575"/>
    </location>
</feature>
<gene>
    <name evidence="2" type="ORF">NESM_000328800</name>
</gene>
<sequence>MAGIESPSKPFGNRGSVDGAAVVSDALRPPSAMAGVKRGYTVVNRNLSFAVADDSDPLALLYSAPPNEPPSLARRAFGTETLFHYYAARGYKEVVSETTTADAAKAVQACLEGGAAAAATAVAAAGSGMAAVAAQHRHERGGQQSTKSGARPYNMHTIDRCLVSTAAAAAAAAAQPVAAAANGAVAGAVPLYTPLRPAQAYDNGSTYRTQRADERRAAVEQERRERLRQTPEAALYLGRYYPESSQVVVDVQQQLAEPGAAAAGGAGAAKSQTRGSSTSTSNIAAAAATTAAGAPSPSRSPVLQSIAPLPLTPASPNGHRTFSNTGTGRRHSQSRKTNSLSAPSIAPQLLRTPQEVTAMLQQQQENRRAIADQVEDAFVDAYHLRDPTAAQRQRDRASAVAQRQSMQAAAALLANGGAAAAAKQRASSAKKMGGKKKKSTAAPAAPPKREGGVPSNLDAFRTSLLQACNEDGAVSLDQLRALLANVPFHIGTLAHASSHASDSASAVQRLFHAIHATTRAPNATDATDLLLAVASATSGGGGGASSRQLNAAADNSISAAHGGQGSSFSRASNASGARRGPGTSTSLMAAGAAKLQQQPSVSVQLRASHASVMSTNTASMAGGGATLAGGQSPSATSFSLGAGPTAGDAAASGTAGGNRQAAHATYLLPADLRDGRKCVLVVEVLDALHTLLNSSETRQIVRWECFNVLAAEGNGYIHKSQLAQLRRHAYRDGSAAEEQAAVTAAMVKALGDVFSMIAVDEEAAYIKANKKGKKRGGATVLAAHQSSPIPLHMMRTSHIDHATFSRFFDELPLMAAAFAHVWLPLLLCGRRHGASGPADPGKSTSTLPPPSSSITGPVPPHASVIGVPSEPEESGDADVASPARRRPASSQLLRRAAAAAATTDDSDANTFPLELLGRSCEARQAAVQRLVAERQELLHQACDAAEKEKLLSMQTEGTGNGSAFVESQSSAIPS</sequence>
<proteinExistence type="predicted"/>
<evidence type="ECO:0000313" key="3">
    <source>
        <dbReference type="Proteomes" id="UP001430356"/>
    </source>
</evidence>
<comment type="caution">
    <text evidence="2">The sequence shown here is derived from an EMBL/GenBank/DDBJ whole genome shotgun (WGS) entry which is preliminary data.</text>
</comment>
<protein>
    <recommendedName>
        <fullName evidence="4">EF-hand domain-containing protein</fullName>
    </recommendedName>
</protein>
<organism evidence="2 3">
    <name type="scientific">Novymonas esmeraldas</name>
    <dbReference type="NCBI Taxonomy" id="1808958"/>
    <lineage>
        <taxon>Eukaryota</taxon>
        <taxon>Discoba</taxon>
        <taxon>Euglenozoa</taxon>
        <taxon>Kinetoplastea</taxon>
        <taxon>Metakinetoplastina</taxon>
        <taxon>Trypanosomatida</taxon>
        <taxon>Trypanosomatidae</taxon>
        <taxon>Novymonas</taxon>
    </lineage>
</organism>
<feature type="region of interest" description="Disordered" evidence="1">
    <location>
        <begin position="833"/>
        <end position="909"/>
    </location>
</feature>
<feature type="compositionally biased region" description="Polar residues" evidence="1">
    <location>
        <begin position="965"/>
        <end position="974"/>
    </location>
</feature>
<accession>A0AAW0EL52</accession>
<feature type="region of interest" description="Disordered" evidence="1">
    <location>
        <begin position="557"/>
        <end position="585"/>
    </location>
</feature>
<feature type="compositionally biased region" description="Polar residues" evidence="1">
    <location>
        <begin position="314"/>
        <end position="327"/>
    </location>
</feature>
<evidence type="ECO:0000313" key="2">
    <source>
        <dbReference type="EMBL" id="KAK7194152.1"/>
    </source>
</evidence>
<feature type="compositionally biased region" description="Low complexity" evidence="1">
    <location>
        <begin position="840"/>
        <end position="856"/>
    </location>
</feature>